<evidence type="ECO:0000313" key="8">
    <source>
        <dbReference type="Proteomes" id="UP001293718"/>
    </source>
</evidence>
<dbReference type="RefSeq" id="WP_322467890.1">
    <property type="nucleotide sequence ID" value="NZ_JAXOJX010000069.1"/>
</dbReference>
<keyword evidence="8" id="KW-1185">Reference proteome</keyword>
<dbReference type="InterPro" id="IPR005538">
    <property type="entry name" value="LrgA/CidA"/>
</dbReference>
<evidence type="ECO:0000256" key="5">
    <source>
        <dbReference type="ARBA" id="ARBA00023136"/>
    </source>
</evidence>
<keyword evidence="3 6" id="KW-0812">Transmembrane</keyword>
<sequence length="134" mass="13972">MKLSFERVGAQGWRGLKLLAAGALLGGLQWAGDALVAWSGWPLSGSVVGMLLLLALLALRGGVPRSVDAVTAPLLRHLMLLLIPSVAAVSLYAALLWQHAVAFAVVAVVATTLTLAVTAWVLQRLLAKQRASGT</sequence>
<dbReference type="PANTHER" id="PTHR33931">
    <property type="entry name" value="HOLIN-LIKE PROTEIN CIDA-RELATED"/>
    <property type="match status" value="1"/>
</dbReference>
<dbReference type="Pfam" id="PF03788">
    <property type="entry name" value="LrgA"/>
    <property type="match status" value="1"/>
</dbReference>
<evidence type="ECO:0000256" key="4">
    <source>
        <dbReference type="ARBA" id="ARBA00022989"/>
    </source>
</evidence>
<evidence type="ECO:0000313" key="7">
    <source>
        <dbReference type="EMBL" id="MDZ5460437.1"/>
    </source>
</evidence>
<keyword evidence="5 6" id="KW-0472">Membrane</keyword>
<evidence type="ECO:0000256" key="6">
    <source>
        <dbReference type="SAM" id="Phobius"/>
    </source>
</evidence>
<keyword evidence="4 6" id="KW-1133">Transmembrane helix</keyword>
<protein>
    <submittedName>
        <fullName evidence="7">CidA/LrgA family protein</fullName>
    </submittedName>
</protein>
<feature type="transmembrane region" description="Helical" evidence="6">
    <location>
        <begin position="74"/>
        <end position="95"/>
    </location>
</feature>
<feature type="transmembrane region" description="Helical" evidence="6">
    <location>
        <begin position="41"/>
        <end position="62"/>
    </location>
</feature>
<organism evidence="7 8">
    <name type="scientific">Azohydromonas lata</name>
    <dbReference type="NCBI Taxonomy" id="45677"/>
    <lineage>
        <taxon>Bacteria</taxon>
        <taxon>Pseudomonadati</taxon>
        <taxon>Pseudomonadota</taxon>
        <taxon>Betaproteobacteria</taxon>
        <taxon>Burkholderiales</taxon>
        <taxon>Sphaerotilaceae</taxon>
        <taxon>Azohydromonas</taxon>
    </lineage>
</organism>
<accession>A0ABU5INF5</accession>
<feature type="transmembrane region" description="Helical" evidence="6">
    <location>
        <begin position="101"/>
        <end position="122"/>
    </location>
</feature>
<dbReference type="Proteomes" id="UP001293718">
    <property type="component" value="Unassembled WGS sequence"/>
</dbReference>
<proteinExistence type="predicted"/>
<comment type="subcellular location">
    <subcellularLocation>
        <location evidence="1">Cell membrane</location>
        <topology evidence="1">Multi-pass membrane protein</topology>
    </subcellularLocation>
</comment>
<name>A0ABU5INF5_9BURK</name>
<gene>
    <name evidence="7" type="ORF">SM757_28035</name>
</gene>
<evidence type="ECO:0000256" key="2">
    <source>
        <dbReference type="ARBA" id="ARBA00022475"/>
    </source>
</evidence>
<evidence type="ECO:0000256" key="3">
    <source>
        <dbReference type="ARBA" id="ARBA00022692"/>
    </source>
</evidence>
<evidence type="ECO:0000256" key="1">
    <source>
        <dbReference type="ARBA" id="ARBA00004651"/>
    </source>
</evidence>
<dbReference type="EMBL" id="JAXOJX010000069">
    <property type="protein sequence ID" value="MDZ5460437.1"/>
    <property type="molecule type" value="Genomic_DNA"/>
</dbReference>
<keyword evidence="2" id="KW-1003">Cell membrane</keyword>
<comment type="caution">
    <text evidence="7">The sequence shown here is derived from an EMBL/GenBank/DDBJ whole genome shotgun (WGS) entry which is preliminary data.</text>
</comment>
<reference evidence="7 8" key="1">
    <citation type="submission" date="2023-11" db="EMBL/GenBank/DDBJ databases">
        <title>Draft genome of Azohydromonas lata strain H1 (DSM1123), a polyhydroxyalkanoate producer.</title>
        <authorList>
            <person name="Traversa D."/>
            <person name="D'Addabbo P."/>
            <person name="Pazzani C."/>
            <person name="Manzari C."/>
            <person name="Chiara M."/>
            <person name="Scrascia M."/>
        </authorList>
    </citation>
    <scope>NUCLEOTIDE SEQUENCE [LARGE SCALE GENOMIC DNA]</scope>
    <source>
        <strain evidence="7 8">H1</strain>
    </source>
</reference>
<dbReference type="PANTHER" id="PTHR33931:SF2">
    <property type="entry name" value="HOLIN-LIKE PROTEIN CIDA"/>
    <property type="match status" value="1"/>
</dbReference>